<protein>
    <submittedName>
        <fullName evidence="1">Uncharacterized protein</fullName>
    </submittedName>
</protein>
<keyword evidence="2" id="KW-1185">Reference proteome</keyword>
<comment type="caution">
    <text evidence="1">The sequence shown here is derived from an EMBL/GenBank/DDBJ whole genome shotgun (WGS) entry which is preliminary data.</text>
</comment>
<sequence length="102" mass="11584">MEQTYYINPEKLIKVVNRMDNLKFAGLEVSDGSHIVIDIELEGIDPEAKVAGYTFVKRKQFIAAEVLEKAKIRFSRTSADIVEANLLRLTIYPPKNIVFGIE</sequence>
<evidence type="ECO:0000313" key="2">
    <source>
        <dbReference type="Proteomes" id="UP000774935"/>
    </source>
</evidence>
<evidence type="ECO:0000313" key="1">
    <source>
        <dbReference type="EMBL" id="MBW3365867.1"/>
    </source>
</evidence>
<gene>
    <name evidence="1" type="ORF">KYK27_12475</name>
</gene>
<name>A0ABS6XD82_9BACT</name>
<proteinExistence type="predicted"/>
<accession>A0ABS6XD82</accession>
<organism evidence="1 2">
    <name type="scientific">Pontibacter populi</name>
    <dbReference type="NCBI Taxonomy" id="890055"/>
    <lineage>
        <taxon>Bacteria</taxon>
        <taxon>Pseudomonadati</taxon>
        <taxon>Bacteroidota</taxon>
        <taxon>Cytophagia</taxon>
        <taxon>Cytophagales</taxon>
        <taxon>Hymenobacteraceae</taxon>
        <taxon>Pontibacter</taxon>
    </lineage>
</organism>
<reference evidence="1 2" key="1">
    <citation type="submission" date="2021-07" db="EMBL/GenBank/DDBJ databases">
        <authorList>
            <person name="Kim M.K."/>
        </authorList>
    </citation>
    <scope>NUCLEOTIDE SEQUENCE [LARGE SCALE GENOMIC DNA]</scope>
    <source>
        <strain evidence="1 2">HLY7-15</strain>
    </source>
</reference>
<dbReference type="EMBL" id="JAHWXQ010000003">
    <property type="protein sequence ID" value="MBW3365867.1"/>
    <property type="molecule type" value="Genomic_DNA"/>
</dbReference>
<dbReference type="Proteomes" id="UP000774935">
    <property type="component" value="Unassembled WGS sequence"/>
</dbReference>